<protein>
    <submittedName>
        <fullName evidence="3">Uncharacterized protein</fullName>
    </submittedName>
</protein>
<proteinExistence type="predicted"/>
<evidence type="ECO:0000256" key="1">
    <source>
        <dbReference type="SAM" id="MobiDB-lite"/>
    </source>
</evidence>
<keyword evidence="2" id="KW-0812">Transmembrane</keyword>
<reference evidence="3 4" key="1">
    <citation type="submission" date="2023-08" db="EMBL/GenBank/DDBJ databases">
        <title>Black Yeasts Isolated from many extreme environments.</title>
        <authorList>
            <person name="Coleine C."/>
            <person name="Stajich J.E."/>
            <person name="Selbmann L."/>
        </authorList>
    </citation>
    <scope>NUCLEOTIDE SEQUENCE [LARGE SCALE GENOMIC DNA]</scope>
    <source>
        <strain evidence="3 4">CCFEE 5885</strain>
    </source>
</reference>
<feature type="transmembrane region" description="Helical" evidence="2">
    <location>
        <begin position="6"/>
        <end position="29"/>
    </location>
</feature>
<accession>A0ABR0KQ66</accession>
<evidence type="ECO:0000313" key="4">
    <source>
        <dbReference type="Proteomes" id="UP001345013"/>
    </source>
</evidence>
<keyword evidence="2" id="KW-0472">Membrane</keyword>
<sequence length="107" mass="11580">MNDASLIALAAVIATVIVALSIVSAVFLAKYAKRRRVDRSYQASQEEVEMQPPSQHRPISTTIAPLPPPPIPHARPFSPLGEQAPPGAALAHNTLPRPMHYGISWAR</sequence>
<dbReference type="Proteomes" id="UP001345013">
    <property type="component" value="Unassembled WGS sequence"/>
</dbReference>
<feature type="region of interest" description="Disordered" evidence="1">
    <location>
        <begin position="42"/>
        <end position="93"/>
    </location>
</feature>
<keyword evidence="4" id="KW-1185">Reference proteome</keyword>
<evidence type="ECO:0000313" key="3">
    <source>
        <dbReference type="EMBL" id="KAK5102303.1"/>
    </source>
</evidence>
<gene>
    <name evidence="3" type="ORF">LTR24_000213</name>
</gene>
<evidence type="ECO:0000256" key="2">
    <source>
        <dbReference type="SAM" id="Phobius"/>
    </source>
</evidence>
<organism evidence="3 4">
    <name type="scientific">Lithohypha guttulata</name>
    <dbReference type="NCBI Taxonomy" id="1690604"/>
    <lineage>
        <taxon>Eukaryota</taxon>
        <taxon>Fungi</taxon>
        <taxon>Dikarya</taxon>
        <taxon>Ascomycota</taxon>
        <taxon>Pezizomycotina</taxon>
        <taxon>Eurotiomycetes</taxon>
        <taxon>Chaetothyriomycetidae</taxon>
        <taxon>Chaetothyriales</taxon>
        <taxon>Trichomeriaceae</taxon>
        <taxon>Lithohypha</taxon>
    </lineage>
</organism>
<keyword evidence="2" id="KW-1133">Transmembrane helix</keyword>
<comment type="caution">
    <text evidence="3">The sequence shown here is derived from an EMBL/GenBank/DDBJ whole genome shotgun (WGS) entry which is preliminary data.</text>
</comment>
<name>A0ABR0KQ66_9EURO</name>
<dbReference type="EMBL" id="JAVRRG010000002">
    <property type="protein sequence ID" value="KAK5102303.1"/>
    <property type="molecule type" value="Genomic_DNA"/>
</dbReference>